<dbReference type="InterPro" id="IPR008254">
    <property type="entry name" value="Flavodoxin/NO_synth"/>
</dbReference>
<evidence type="ECO:0000259" key="1">
    <source>
        <dbReference type="PROSITE" id="PS50902"/>
    </source>
</evidence>
<sequence>MSGRILIACATKYGSTYEIAEFMGDELKKTGLSADVYAAKDVNDVSGYNIIVIGSPVYAGKWLPEVTNMVKRNLAVLKEKKVAVFSAGISVKDDTPENRDKLKEASEEALREIKPVLEGFFAGKMTYRELSLPHKIIVKAVKAPEGDFRNWRKIRDWTLSLAEYL</sequence>
<dbReference type="PROSITE" id="PS50902">
    <property type="entry name" value="FLAVODOXIN_LIKE"/>
    <property type="match status" value="1"/>
</dbReference>
<organism evidence="2 3">
    <name type="scientific">Methanoplanus limicola DSM 2279</name>
    <dbReference type="NCBI Taxonomy" id="937775"/>
    <lineage>
        <taxon>Archaea</taxon>
        <taxon>Methanobacteriati</taxon>
        <taxon>Methanobacteriota</taxon>
        <taxon>Stenosarchaea group</taxon>
        <taxon>Methanomicrobia</taxon>
        <taxon>Methanomicrobiales</taxon>
        <taxon>Methanomicrobiaceae</taxon>
        <taxon>Methanoplanus</taxon>
    </lineage>
</organism>
<dbReference type="OrthoDB" id="103611at2157"/>
<dbReference type="GO" id="GO:0070819">
    <property type="term" value="F:menaquinone-dependent protoporphyrinogen oxidase activity"/>
    <property type="evidence" value="ECO:0007669"/>
    <property type="project" value="TreeGrafter"/>
</dbReference>
<dbReference type="Gene3D" id="3.40.50.360">
    <property type="match status" value="1"/>
</dbReference>
<dbReference type="Proteomes" id="UP000005741">
    <property type="component" value="Chromosome"/>
</dbReference>
<dbReference type="InterPro" id="IPR052200">
    <property type="entry name" value="Protoporphyrinogen_IX_DH"/>
</dbReference>
<dbReference type="STRING" id="937775.Metlim_0920"/>
<dbReference type="GO" id="GO:0006783">
    <property type="term" value="P:heme biosynthetic process"/>
    <property type="evidence" value="ECO:0007669"/>
    <property type="project" value="TreeGrafter"/>
</dbReference>
<dbReference type="CDD" id="cd00133">
    <property type="entry name" value="PTS_IIB"/>
    <property type="match status" value="1"/>
</dbReference>
<dbReference type="InParanoid" id="H1YYE4"/>
<dbReference type="EMBL" id="CM001436">
    <property type="protein sequence ID" value="EHQ35042.1"/>
    <property type="molecule type" value="Genomic_DNA"/>
</dbReference>
<dbReference type="AlphaFoldDB" id="H1YYE4"/>
<evidence type="ECO:0000313" key="3">
    <source>
        <dbReference type="Proteomes" id="UP000005741"/>
    </source>
</evidence>
<dbReference type="GO" id="GO:0010181">
    <property type="term" value="F:FMN binding"/>
    <property type="evidence" value="ECO:0007669"/>
    <property type="project" value="InterPro"/>
</dbReference>
<reference evidence="2 3" key="1">
    <citation type="submission" date="2011-10" db="EMBL/GenBank/DDBJ databases">
        <title>The Improved High-Quality Draft genome of Methanoplanus limicola DSM 2279.</title>
        <authorList>
            <consortium name="US DOE Joint Genome Institute (JGI-PGF)"/>
            <person name="Lucas S."/>
            <person name="Copeland A."/>
            <person name="Lapidus A."/>
            <person name="Glavina del Rio T."/>
            <person name="Dalin E."/>
            <person name="Tice H."/>
            <person name="Bruce D."/>
            <person name="Goodwin L."/>
            <person name="Pitluck S."/>
            <person name="Peters L."/>
            <person name="Mikhailova N."/>
            <person name="Lu M."/>
            <person name="Kyrpides N."/>
            <person name="Mavromatis K."/>
            <person name="Ivanova N."/>
            <person name="Markowitz V."/>
            <person name="Cheng J.-F."/>
            <person name="Hugenholtz P."/>
            <person name="Woyke T."/>
            <person name="Wu D."/>
            <person name="Wirth R."/>
            <person name="Brambilla E.-M."/>
            <person name="Klenk H.-P."/>
            <person name="Eisen J.A."/>
        </authorList>
    </citation>
    <scope>NUCLEOTIDE SEQUENCE [LARGE SCALE GENOMIC DNA]</scope>
    <source>
        <strain evidence="2 3">DSM 2279</strain>
    </source>
</reference>
<dbReference type="PANTHER" id="PTHR38030:SF2">
    <property type="entry name" value="PROTOPORPHYRINOGEN IX DEHYDROGENASE [QUINONE]"/>
    <property type="match status" value="1"/>
</dbReference>
<dbReference type="HOGENOM" id="CLU_094839_1_0_2"/>
<dbReference type="InterPro" id="IPR026816">
    <property type="entry name" value="Flavodoxin_dom"/>
</dbReference>
<keyword evidence="3" id="KW-1185">Reference proteome</keyword>
<proteinExistence type="predicted"/>
<evidence type="ECO:0000313" key="2">
    <source>
        <dbReference type="EMBL" id="EHQ35042.1"/>
    </source>
</evidence>
<accession>H1YYE4</accession>
<dbReference type="InterPro" id="IPR029039">
    <property type="entry name" value="Flavoprotein-like_sf"/>
</dbReference>
<dbReference type="SUPFAM" id="SSF52218">
    <property type="entry name" value="Flavoproteins"/>
    <property type="match status" value="1"/>
</dbReference>
<dbReference type="Pfam" id="PF12724">
    <property type="entry name" value="Flavodoxin_5"/>
    <property type="match status" value="1"/>
</dbReference>
<name>H1YYE4_9EURY</name>
<feature type="domain" description="Flavodoxin-like" evidence="1">
    <location>
        <begin position="5"/>
        <end position="156"/>
    </location>
</feature>
<dbReference type="PANTHER" id="PTHR38030">
    <property type="entry name" value="PROTOPORPHYRINOGEN IX DEHYDROGENASE [MENAQUINONE]"/>
    <property type="match status" value="1"/>
</dbReference>
<dbReference type="RefSeq" id="WP_004076773.1">
    <property type="nucleotide sequence ID" value="NZ_CM001436.1"/>
</dbReference>
<gene>
    <name evidence="2" type="ORF">Metlim_0920</name>
</gene>
<protein>
    <submittedName>
        <fullName evidence="2">Flavodoxin</fullName>
    </submittedName>
</protein>